<dbReference type="GO" id="GO:0032259">
    <property type="term" value="P:methylation"/>
    <property type="evidence" value="ECO:0007669"/>
    <property type="project" value="UniProtKB-KW"/>
</dbReference>
<feature type="domain" description="SET" evidence="4">
    <location>
        <begin position="108"/>
        <end position="283"/>
    </location>
</feature>
<reference evidence="6" key="2">
    <citation type="submission" date="2024-04" db="EMBL/GenBank/DDBJ databases">
        <authorList>
            <person name="Chen Y."/>
            <person name="Shah S."/>
            <person name="Dougan E. K."/>
            <person name="Thang M."/>
            <person name="Chan C."/>
        </authorList>
    </citation>
    <scope>NUCLEOTIDE SEQUENCE [LARGE SCALE GENOMIC DNA]</scope>
</reference>
<organism evidence="5">
    <name type="scientific">Cladocopium goreaui</name>
    <dbReference type="NCBI Taxonomy" id="2562237"/>
    <lineage>
        <taxon>Eukaryota</taxon>
        <taxon>Sar</taxon>
        <taxon>Alveolata</taxon>
        <taxon>Dinophyceae</taxon>
        <taxon>Suessiales</taxon>
        <taxon>Symbiodiniaceae</taxon>
        <taxon>Cladocopium</taxon>
    </lineage>
</organism>
<protein>
    <recommendedName>
        <fullName evidence="4">SET domain-containing protein</fullName>
    </recommendedName>
</protein>
<accession>A0A9P1CVL5</accession>
<evidence type="ECO:0000256" key="3">
    <source>
        <dbReference type="ARBA" id="ARBA00022691"/>
    </source>
</evidence>
<evidence type="ECO:0000313" key="5">
    <source>
        <dbReference type="EMBL" id="CAI3997106.1"/>
    </source>
</evidence>
<dbReference type="InterPro" id="IPR001214">
    <property type="entry name" value="SET_dom"/>
</dbReference>
<evidence type="ECO:0000256" key="2">
    <source>
        <dbReference type="ARBA" id="ARBA00022679"/>
    </source>
</evidence>
<dbReference type="EMBL" id="CAMXCT020002291">
    <property type="protein sequence ID" value="CAL1150481.1"/>
    <property type="molecule type" value="Genomic_DNA"/>
</dbReference>
<reference evidence="5" key="1">
    <citation type="submission" date="2022-10" db="EMBL/GenBank/DDBJ databases">
        <authorList>
            <person name="Chen Y."/>
            <person name="Dougan E. K."/>
            <person name="Chan C."/>
            <person name="Rhodes N."/>
            <person name="Thang M."/>
        </authorList>
    </citation>
    <scope>NUCLEOTIDE SEQUENCE</scope>
</reference>
<dbReference type="GO" id="GO:0045814">
    <property type="term" value="P:negative regulation of gene expression, epigenetic"/>
    <property type="evidence" value="ECO:0007669"/>
    <property type="project" value="TreeGrafter"/>
</dbReference>
<evidence type="ECO:0000313" key="6">
    <source>
        <dbReference type="EMBL" id="CAL1150481.1"/>
    </source>
</evidence>
<evidence type="ECO:0000313" key="7">
    <source>
        <dbReference type="Proteomes" id="UP001152797"/>
    </source>
</evidence>
<dbReference type="PANTHER" id="PTHR46402">
    <property type="entry name" value="SET AND MYND DOMAIN-CONTAINING PROTEIN 5"/>
    <property type="match status" value="1"/>
</dbReference>
<evidence type="ECO:0000256" key="1">
    <source>
        <dbReference type="ARBA" id="ARBA00022603"/>
    </source>
</evidence>
<dbReference type="OrthoDB" id="1028014at2759"/>
<proteinExistence type="predicted"/>
<dbReference type="GO" id="GO:0042799">
    <property type="term" value="F:histone H4K20 methyltransferase activity"/>
    <property type="evidence" value="ECO:0007669"/>
    <property type="project" value="TreeGrafter"/>
</dbReference>
<dbReference type="EMBL" id="CAMXCT030002291">
    <property type="protein sequence ID" value="CAL4784418.1"/>
    <property type="molecule type" value="Genomic_DNA"/>
</dbReference>
<dbReference type="SUPFAM" id="SSF82199">
    <property type="entry name" value="SET domain"/>
    <property type="match status" value="1"/>
</dbReference>
<comment type="caution">
    <text evidence="5">The sequence shown here is derived from an EMBL/GenBank/DDBJ whole genome shotgun (WGS) entry which is preliminary data.</text>
</comment>
<evidence type="ECO:0000259" key="4">
    <source>
        <dbReference type="Pfam" id="PF00856"/>
    </source>
</evidence>
<dbReference type="Proteomes" id="UP001152797">
    <property type="component" value="Unassembled WGS sequence"/>
</dbReference>
<keyword evidence="3" id="KW-0949">S-adenosyl-L-methionine</keyword>
<keyword evidence="7" id="KW-1185">Reference proteome</keyword>
<dbReference type="InterPro" id="IPR046341">
    <property type="entry name" value="SET_dom_sf"/>
</dbReference>
<keyword evidence="2" id="KW-0808">Transferase</keyword>
<dbReference type="EMBL" id="CAMXCT010002291">
    <property type="protein sequence ID" value="CAI3997106.1"/>
    <property type="molecule type" value="Genomic_DNA"/>
</dbReference>
<dbReference type="PANTHER" id="PTHR46402:SF2">
    <property type="entry name" value="HISTONE-LYSINE N-TRIMETHYLTRANSFERASE SMYD5"/>
    <property type="match status" value="1"/>
</dbReference>
<dbReference type="CDD" id="cd20071">
    <property type="entry name" value="SET_SMYD"/>
    <property type="match status" value="1"/>
</dbReference>
<gene>
    <name evidence="5" type="ORF">C1SCF055_LOCUS23521</name>
</gene>
<dbReference type="Pfam" id="PF00856">
    <property type="entry name" value="SET"/>
    <property type="match status" value="1"/>
</dbReference>
<keyword evidence="1" id="KW-0489">Methyltransferase</keyword>
<sequence length="407" mass="45064">MAAACLCSREPCNRPPSTMEQEPMCSTTMRQRIAMHFNLFIRTSKANGSCAAKKLWSSTSPRCLRICKQQRLNFDSRVSPSKTENFLATASCSSDSQRSQRSERKRLGKALVATRPLAAGDVVLVDKPFLVVSNPDSLERWVNRWDCYFEMMKLAQGGKPELLEAFEAMDDGGPEVVASLSTAALDTLQLMWRSAGSQALLVPEAKKEKDKLKVAGGFARWQTNQHEFPALAARPRRAMYWLAPKVAHSCDPNVGWEDPAEDGMVELRALRDIAPQEVLGVNYMDADFLLLSRKVRQERLLAERKFHCVCDRCLEKSLDEIPVVVDPAIPSASPSPRDFKCGSSATFLPFLRSLQDHLRAGKIEACLAALKILQLDASSGDDLIQLAEALGRELQGDASSDAFNSLD</sequence>
<dbReference type="AlphaFoldDB" id="A0A9P1CVL5"/>
<name>A0A9P1CVL5_9DINO</name>
<dbReference type="Gene3D" id="2.170.270.10">
    <property type="entry name" value="SET domain"/>
    <property type="match status" value="1"/>
</dbReference>